<feature type="transmembrane region" description="Helical" evidence="1">
    <location>
        <begin position="20"/>
        <end position="45"/>
    </location>
</feature>
<organism evidence="2">
    <name type="scientific">bioreactor metagenome</name>
    <dbReference type="NCBI Taxonomy" id="1076179"/>
    <lineage>
        <taxon>unclassified sequences</taxon>
        <taxon>metagenomes</taxon>
        <taxon>ecological metagenomes</taxon>
    </lineage>
</organism>
<protein>
    <submittedName>
        <fullName evidence="2">Uncharacterized protein</fullName>
    </submittedName>
</protein>
<name>A0A645CT14_9ZZZZ</name>
<comment type="caution">
    <text evidence="2">The sequence shown here is derived from an EMBL/GenBank/DDBJ whole genome shotgun (WGS) entry which is preliminary data.</text>
</comment>
<feature type="transmembrane region" description="Helical" evidence="1">
    <location>
        <begin position="130"/>
        <end position="151"/>
    </location>
</feature>
<evidence type="ECO:0000256" key="1">
    <source>
        <dbReference type="SAM" id="Phobius"/>
    </source>
</evidence>
<proteinExistence type="predicted"/>
<dbReference type="EMBL" id="VSSQ01029785">
    <property type="protein sequence ID" value="MPM80053.1"/>
    <property type="molecule type" value="Genomic_DNA"/>
</dbReference>
<feature type="transmembrane region" description="Helical" evidence="1">
    <location>
        <begin position="252"/>
        <end position="271"/>
    </location>
</feature>
<accession>A0A645CT14</accession>
<keyword evidence="1" id="KW-1133">Transmembrane helix</keyword>
<dbReference type="AlphaFoldDB" id="A0A645CT14"/>
<feature type="transmembrane region" description="Helical" evidence="1">
    <location>
        <begin position="178"/>
        <end position="203"/>
    </location>
</feature>
<feature type="transmembrane region" description="Helical" evidence="1">
    <location>
        <begin position="286"/>
        <end position="310"/>
    </location>
</feature>
<feature type="transmembrane region" description="Helical" evidence="1">
    <location>
        <begin position="209"/>
        <end position="231"/>
    </location>
</feature>
<keyword evidence="1" id="KW-0472">Membrane</keyword>
<sequence>MKTPSTPSTVQPPKLIQTLVAGFNLVANNIMLILLPVILDLTLWLGPKIKITNIMADYFLNLQQMMTQLGNADLQAQSKTFLDTYSTVLSKFNLGVAVRTFPVGVPSLLSRELAATSPLKVLAFEVPSEGTAILIIAALTLVGFFLGAIYFNAISRYTIQPVEKFEIKQLFSQYGQSLVMFLVLAVVLMIIILPGFSLISIFVMLSPTLGQFLIIMAMVVLLWLVVPLIFSPHGIFVLHQRSFQSILLSIRMVRFFLPGTGMFVLTAILISEGMNLLWELPDPSSWLTLVGIAGHAFIVTAMLAASFIYYREGLHWMQENIQRMNTTMGNQEIGGPFGTTKQ</sequence>
<keyword evidence="1" id="KW-0812">Transmembrane</keyword>
<evidence type="ECO:0000313" key="2">
    <source>
        <dbReference type="EMBL" id="MPM80053.1"/>
    </source>
</evidence>
<gene>
    <name evidence="2" type="ORF">SDC9_127098</name>
</gene>
<reference evidence="2" key="1">
    <citation type="submission" date="2019-08" db="EMBL/GenBank/DDBJ databases">
        <authorList>
            <person name="Kucharzyk K."/>
            <person name="Murdoch R.W."/>
            <person name="Higgins S."/>
            <person name="Loffler F."/>
        </authorList>
    </citation>
    <scope>NUCLEOTIDE SEQUENCE</scope>
</reference>